<evidence type="ECO:0000313" key="1">
    <source>
        <dbReference type="EMBL" id="KAF2489079.1"/>
    </source>
</evidence>
<protein>
    <submittedName>
        <fullName evidence="1">Uncharacterized protein</fullName>
    </submittedName>
</protein>
<evidence type="ECO:0000313" key="2">
    <source>
        <dbReference type="Proteomes" id="UP000799750"/>
    </source>
</evidence>
<reference evidence="1" key="1">
    <citation type="journal article" date="2020" name="Stud. Mycol.">
        <title>101 Dothideomycetes genomes: a test case for predicting lifestyles and emergence of pathogens.</title>
        <authorList>
            <person name="Haridas S."/>
            <person name="Albert R."/>
            <person name="Binder M."/>
            <person name="Bloem J."/>
            <person name="Labutti K."/>
            <person name="Salamov A."/>
            <person name="Andreopoulos B."/>
            <person name="Baker S."/>
            <person name="Barry K."/>
            <person name="Bills G."/>
            <person name="Bluhm B."/>
            <person name="Cannon C."/>
            <person name="Castanera R."/>
            <person name="Culley D."/>
            <person name="Daum C."/>
            <person name="Ezra D."/>
            <person name="Gonzalez J."/>
            <person name="Henrissat B."/>
            <person name="Kuo A."/>
            <person name="Liang C."/>
            <person name="Lipzen A."/>
            <person name="Lutzoni F."/>
            <person name="Magnuson J."/>
            <person name="Mondo S."/>
            <person name="Nolan M."/>
            <person name="Ohm R."/>
            <person name="Pangilinan J."/>
            <person name="Park H.-J."/>
            <person name="Ramirez L."/>
            <person name="Alfaro M."/>
            <person name="Sun H."/>
            <person name="Tritt A."/>
            <person name="Yoshinaga Y."/>
            <person name="Zwiers L.-H."/>
            <person name="Turgeon B."/>
            <person name="Goodwin S."/>
            <person name="Spatafora J."/>
            <person name="Crous P."/>
            <person name="Grigoriev I."/>
        </authorList>
    </citation>
    <scope>NUCLEOTIDE SEQUENCE</scope>
    <source>
        <strain evidence="1">CBS 269.34</strain>
    </source>
</reference>
<sequence>MSSYASQTTPTIASPAASGGKPKINIIDVLACYPVLRGVASYLTTDELRNLALSSVGLWECTNTTKTATLRGLTKLTTCDNRKHFERVLKERGLSGLFPTFVPKGNCRGLFDAKPCERCDAMVCKACRGTHDSLNLDQIDVSARELYMCDFCVENSCAYALSIDASKLCRCHPSRTARGRWHCIACAVKVCTDDVARLKCLSDHRMQKKPSVFIEPEYTHHEEYKAYRPQKAALLVHAGLRLRFQGYDEKALACECESKLDREGGVHCACCGLGTRKDDVAIVGCAWCGGQITKMSRCPPVFLKRD</sequence>
<organism evidence="1 2">
    <name type="scientific">Lophium mytilinum</name>
    <dbReference type="NCBI Taxonomy" id="390894"/>
    <lineage>
        <taxon>Eukaryota</taxon>
        <taxon>Fungi</taxon>
        <taxon>Dikarya</taxon>
        <taxon>Ascomycota</taxon>
        <taxon>Pezizomycotina</taxon>
        <taxon>Dothideomycetes</taxon>
        <taxon>Pleosporomycetidae</taxon>
        <taxon>Mytilinidiales</taxon>
        <taxon>Mytilinidiaceae</taxon>
        <taxon>Lophium</taxon>
    </lineage>
</organism>
<accession>A0A6A6QAI9</accession>
<dbReference type="OrthoDB" id="3678990at2759"/>
<name>A0A6A6QAI9_9PEZI</name>
<dbReference type="EMBL" id="MU004199">
    <property type="protein sequence ID" value="KAF2489079.1"/>
    <property type="molecule type" value="Genomic_DNA"/>
</dbReference>
<dbReference type="Proteomes" id="UP000799750">
    <property type="component" value="Unassembled WGS sequence"/>
</dbReference>
<proteinExistence type="predicted"/>
<keyword evidence="2" id="KW-1185">Reference proteome</keyword>
<dbReference type="AlphaFoldDB" id="A0A6A6QAI9"/>
<gene>
    <name evidence="1" type="ORF">BU16DRAFT_544498</name>
</gene>